<sequence length="297" mass="33945">MNWEQRVSMPDVTIAPYQRGNNTRYFKLIAEPIHHNILSDIMLEALGYNGTTPGPLIVMEQGEWIQLEVENRLDEPTSLHVHGLSKPNSQDGIPEIEPTPFIQPGESYIYQFQAWQEGSFFYHAGPVLQVTQGLIGAFIVLPRQENIHPFCLPDRDYILLIQQWQIEQPELGEVFPGTYKPNKFAQQPNFFTINGKAFPETSPMYTKYGERIRLRFINKTNASHSMHTHGHDFHVVSVDGFPRTTMDDTISVASGQRWDVEFYANNPGVWPINGTKTFHQTNNGKTPGGMITRLQYV</sequence>
<feature type="binding site" description="type 1 copper site" evidence="12">
    <location>
        <position position="123"/>
    </location>
    <ligand>
        <name>Cu cation</name>
        <dbReference type="ChEBI" id="CHEBI:23378"/>
        <label>1</label>
    </ligand>
</feature>
<feature type="domain" description="Plastocyanin-like" evidence="14">
    <location>
        <begin position="44"/>
        <end position="144"/>
    </location>
</feature>
<comment type="catalytic activity">
    <reaction evidence="11">
        <text>nitric oxide + Fe(III)-[cytochrome c] + H2O = Fe(II)-[cytochrome c] + nitrite + 2 H(+)</text>
        <dbReference type="Rhea" id="RHEA:15233"/>
        <dbReference type="Rhea" id="RHEA-COMP:10350"/>
        <dbReference type="Rhea" id="RHEA-COMP:14399"/>
        <dbReference type="ChEBI" id="CHEBI:15377"/>
        <dbReference type="ChEBI" id="CHEBI:15378"/>
        <dbReference type="ChEBI" id="CHEBI:16301"/>
        <dbReference type="ChEBI" id="CHEBI:16480"/>
        <dbReference type="ChEBI" id="CHEBI:29033"/>
        <dbReference type="ChEBI" id="CHEBI:29034"/>
        <dbReference type="EC" id="1.7.2.1"/>
    </reaction>
</comment>
<dbReference type="Proteomes" id="UP000199017">
    <property type="component" value="Unassembled WGS sequence"/>
</dbReference>
<protein>
    <recommendedName>
        <fullName evidence="6">Copper-containing nitrite reductase</fullName>
        <ecNumber evidence="5">1.7.2.1</ecNumber>
    </recommendedName>
</protein>
<dbReference type="SUPFAM" id="SSF49503">
    <property type="entry name" value="Cupredoxins"/>
    <property type="match status" value="2"/>
</dbReference>
<evidence type="ECO:0000256" key="7">
    <source>
        <dbReference type="ARBA" id="ARBA00022723"/>
    </source>
</evidence>
<keyword evidence="16" id="KW-1185">Reference proteome</keyword>
<dbReference type="PANTHER" id="PTHR11709:SF394">
    <property type="entry name" value="FI03373P-RELATED"/>
    <property type="match status" value="1"/>
</dbReference>
<evidence type="ECO:0000256" key="5">
    <source>
        <dbReference type="ARBA" id="ARBA00011882"/>
    </source>
</evidence>
<dbReference type="EMBL" id="FNDU01000025">
    <property type="protein sequence ID" value="SDJ13001.1"/>
    <property type="molecule type" value="Genomic_DNA"/>
</dbReference>
<evidence type="ECO:0000256" key="9">
    <source>
        <dbReference type="ARBA" id="ARBA00023002"/>
    </source>
</evidence>
<dbReference type="EC" id="1.7.2.1" evidence="5"/>
<dbReference type="STRING" id="930129.SAMN05216352_12526"/>
<evidence type="ECO:0000256" key="6">
    <source>
        <dbReference type="ARBA" id="ARBA00017290"/>
    </source>
</evidence>
<evidence type="ECO:0000256" key="1">
    <source>
        <dbReference type="ARBA" id="ARBA00001960"/>
    </source>
</evidence>
<evidence type="ECO:0000256" key="3">
    <source>
        <dbReference type="ARBA" id="ARBA00010609"/>
    </source>
</evidence>
<keyword evidence="7 12" id="KW-0479">Metal-binding</keyword>
<comment type="similarity">
    <text evidence="3">Belongs to the multicopper oxidase family.</text>
</comment>
<gene>
    <name evidence="15" type="ORF">SAMN05216352_12526</name>
</gene>
<dbReference type="CDD" id="cd04202">
    <property type="entry name" value="CuRO_D2_2dMcoN_like"/>
    <property type="match status" value="1"/>
</dbReference>
<dbReference type="InterPro" id="IPR045087">
    <property type="entry name" value="Cu-oxidase_fam"/>
</dbReference>
<evidence type="ECO:0000256" key="4">
    <source>
        <dbReference type="ARBA" id="ARBA00011233"/>
    </source>
</evidence>
<dbReference type="GO" id="GO:0050421">
    <property type="term" value="F:nitrite reductase (NO-forming) activity"/>
    <property type="evidence" value="ECO:0007669"/>
    <property type="project" value="UniProtKB-EC"/>
</dbReference>
<dbReference type="PANTHER" id="PTHR11709">
    <property type="entry name" value="MULTI-COPPER OXIDASE"/>
    <property type="match status" value="1"/>
</dbReference>
<evidence type="ECO:0000313" key="16">
    <source>
        <dbReference type="Proteomes" id="UP000199017"/>
    </source>
</evidence>
<evidence type="ECO:0000256" key="2">
    <source>
        <dbReference type="ARBA" id="ARBA00001973"/>
    </source>
</evidence>
<evidence type="ECO:0000256" key="11">
    <source>
        <dbReference type="ARBA" id="ARBA00049340"/>
    </source>
</evidence>
<dbReference type="Pfam" id="PF07731">
    <property type="entry name" value="Cu-oxidase_2"/>
    <property type="match status" value="1"/>
</dbReference>
<evidence type="ECO:0000256" key="10">
    <source>
        <dbReference type="ARBA" id="ARBA00023008"/>
    </source>
</evidence>
<dbReference type="InterPro" id="IPR011707">
    <property type="entry name" value="Cu-oxidase-like_N"/>
</dbReference>
<dbReference type="AlphaFoldDB" id="A0A1G8R7Q9"/>
<evidence type="ECO:0000256" key="8">
    <source>
        <dbReference type="ARBA" id="ARBA00022737"/>
    </source>
</evidence>
<evidence type="ECO:0000313" key="15">
    <source>
        <dbReference type="EMBL" id="SDJ13001.1"/>
    </source>
</evidence>
<dbReference type="Gene3D" id="2.60.40.420">
    <property type="entry name" value="Cupredoxins - blue copper proteins"/>
    <property type="match status" value="2"/>
</dbReference>
<evidence type="ECO:0000259" key="13">
    <source>
        <dbReference type="Pfam" id="PF07731"/>
    </source>
</evidence>
<dbReference type="PRINTS" id="PR00695">
    <property type="entry name" value="CUNO2RDTASE"/>
</dbReference>
<comment type="subunit">
    <text evidence="4">Homotrimer.</text>
</comment>
<dbReference type="InterPro" id="IPR008972">
    <property type="entry name" value="Cupredoxin"/>
</dbReference>
<dbReference type="InterPro" id="IPR001287">
    <property type="entry name" value="NO2-reductase_Cu"/>
</dbReference>
<feature type="domain" description="Plastocyanin-like" evidence="13">
    <location>
        <begin position="181"/>
        <end position="280"/>
    </location>
</feature>
<keyword evidence="10 12" id="KW-0186">Copper</keyword>
<evidence type="ECO:0000259" key="14">
    <source>
        <dbReference type="Pfam" id="PF07732"/>
    </source>
</evidence>
<feature type="binding site" description="type 1 copper site" evidence="12">
    <location>
        <position position="80"/>
    </location>
    <ligand>
        <name>Cu cation</name>
        <dbReference type="ChEBI" id="CHEBI:23378"/>
        <label>1</label>
    </ligand>
</feature>
<keyword evidence="9" id="KW-0560">Oxidoreductase</keyword>
<organism evidence="15 16">
    <name type="scientific">Alteribacillus bidgolensis</name>
    <dbReference type="NCBI Taxonomy" id="930129"/>
    <lineage>
        <taxon>Bacteria</taxon>
        <taxon>Bacillati</taxon>
        <taxon>Bacillota</taxon>
        <taxon>Bacilli</taxon>
        <taxon>Bacillales</taxon>
        <taxon>Bacillaceae</taxon>
        <taxon>Alteribacillus</taxon>
    </lineage>
</organism>
<name>A0A1G8R7Q9_9BACI</name>
<keyword evidence="8" id="KW-0677">Repeat</keyword>
<dbReference type="Pfam" id="PF07732">
    <property type="entry name" value="Cu-oxidase_3"/>
    <property type="match status" value="1"/>
</dbReference>
<dbReference type="InterPro" id="IPR011706">
    <property type="entry name" value="Cu-oxidase_C"/>
</dbReference>
<accession>A0A1G8R7Q9</accession>
<reference evidence="15 16" key="1">
    <citation type="submission" date="2016-10" db="EMBL/GenBank/DDBJ databases">
        <authorList>
            <person name="de Groot N.N."/>
        </authorList>
    </citation>
    <scope>NUCLEOTIDE SEQUENCE [LARGE SCALE GENOMIC DNA]</scope>
    <source>
        <strain evidence="16">P4B,CCM 7963,CECT 7998,DSM 25260,IBRC-M 10614,KCTC 13821</strain>
    </source>
</reference>
<proteinExistence type="inferred from homology"/>
<dbReference type="GO" id="GO:0005507">
    <property type="term" value="F:copper ion binding"/>
    <property type="evidence" value="ECO:0007669"/>
    <property type="project" value="InterPro"/>
</dbReference>
<dbReference type="RefSeq" id="WP_170032400.1">
    <property type="nucleotide sequence ID" value="NZ_FNDU01000025.1"/>
</dbReference>
<comment type="cofactor">
    <cofactor evidence="1 12">
        <name>Cu(+)</name>
        <dbReference type="ChEBI" id="CHEBI:49552"/>
    </cofactor>
</comment>
<comment type="cofactor">
    <cofactor evidence="2 12">
        <name>Cu(2+)</name>
        <dbReference type="ChEBI" id="CHEBI:29036"/>
    </cofactor>
</comment>
<evidence type="ECO:0000256" key="12">
    <source>
        <dbReference type="PIRSR" id="PIRSR601287-1"/>
    </source>
</evidence>